<organism evidence="1">
    <name type="scientific">Pseudomonas phage Aurca01</name>
    <dbReference type="NCBI Taxonomy" id="3138527"/>
    <lineage>
        <taxon>Viruses</taxon>
    </lineage>
</organism>
<evidence type="ECO:0008006" key="2">
    <source>
        <dbReference type="Google" id="ProtNLM"/>
    </source>
</evidence>
<dbReference type="InterPro" id="IPR019650">
    <property type="entry name" value="DUF2513"/>
</dbReference>
<accession>A0AAU6W429</accession>
<dbReference type="EMBL" id="PP179334">
    <property type="protein sequence ID" value="XAI71405.1"/>
    <property type="molecule type" value="Genomic_DNA"/>
</dbReference>
<evidence type="ECO:0000313" key="1">
    <source>
        <dbReference type="EMBL" id="XAI71405.1"/>
    </source>
</evidence>
<reference evidence="1" key="1">
    <citation type="journal article" date="2024" name="J. Gen. Virol.">
        <title>Novel phages of Pseudomonas syringae unveil numerous potential auxiliary metabolic genes.</title>
        <authorList>
            <person name="Feltin C."/>
            <person name="Garneau J.R."/>
            <person name="Morris C.E."/>
            <person name="Berard A."/>
            <person name="Torres-Barcelo C."/>
        </authorList>
    </citation>
    <scope>NUCLEOTIDE SEQUENCE</scope>
</reference>
<proteinExistence type="predicted"/>
<name>A0AAU6W429_9VIRU</name>
<gene>
    <name evidence="1" type="ORF">Aurca01_00017</name>
</gene>
<protein>
    <recommendedName>
        <fullName evidence="2">DUF2513 domain-containing protein</fullName>
    </recommendedName>
</protein>
<sequence>MKRDWDLIRLILIAVEENEDHNKTITDKDIPGHDPALVAYQMFLLKEAGLINAECVEYSSEPRECFVFDLTWEGHEFLDQIRSKTLWSKTVDVIQEKGLDLSFSTIKAAAAAVAKNLINF</sequence>
<dbReference type="Pfam" id="PF10711">
    <property type="entry name" value="DUF2513"/>
    <property type="match status" value="1"/>
</dbReference>